<name>B9M4U7_GEODF</name>
<gene>
    <name evidence="1" type="ordered locus">Geob_3288</name>
</gene>
<dbReference type="EMBL" id="CP001390">
    <property type="protein sequence ID" value="ACM21631.1"/>
    <property type="molecule type" value="Genomic_DNA"/>
</dbReference>
<sequence>MRLWTLHPKYLDQKGLVALWREALLAQAVLNGQTRGYTRHPQLIRFRQTAAPAASIALYLLEVHREALKRGYSFDNTKIGPTEGAELIVATSGQLEYEWVHLKEKLQVRAPSLLMNIQSISLPDPHPLFPIVPGIVAEWERLKE</sequence>
<dbReference type="RefSeq" id="WP_012648359.1">
    <property type="nucleotide sequence ID" value="NC_011979.1"/>
</dbReference>
<dbReference type="KEGG" id="geo:Geob_3288"/>
<organism evidence="1 2">
    <name type="scientific">Geotalea daltonii (strain DSM 22248 / JCM 15807 / FRC-32)</name>
    <name type="common">Geobacter daltonii</name>
    <dbReference type="NCBI Taxonomy" id="316067"/>
    <lineage>
        <taxon>Bacteria</taxon>
        <taxon>Pseudomonadati</taxon>
        <taxon>Thermodesulfobacteriota</taxon>
        <taxon>Desulfuromonadia</taxon>
        <taxon>Geobacterales</taxon>
        <taxon>Geobacteraceae</taxon>
        <taxon>Geotalea</taxon>
    </lineage>
</organism>
<evidence type="ECO:0008006" key="3">
    <source>
        <dbReference type="Google" id="ProtNLM"/>
    </source>
</evidence>
<dbReference type="STRING" id="316067.Geob_3288"/>
<keyword evidence="2" id="KW-1185">Reference proteome</keyword>
<reference evidence="1 2" key="1">
    <citation type="submission" date="2009-01" db="EMBL/GenBank/DDBJ databases">
        <title>Complete sequence of Geobacter sp. FRC-32.</title>
        <authorList>
            <consortium name="US DOE Joint Genome Institute"/>
            <person name="Lucas S."/>
            <person name="Copeland A."/>
            <person name="Lapidus A."/>
            <person name="Glavina del Rio T."/>
            <person name="Dalin E."/>
            <person name="Tice H."/>
            <person name="Bruce D."/>
            <person name="Goodwin L."/>
            <person name="Pitluck S."/>
            <person name="Saunders E."/>
            <person name="Brettin T."/>
            <person name="Detter J.C."/>
            <person name="Han C."/>
            <person name="Larimer F."/>
            <person name="Land M."/>
            <person name="Hauser L."/>
            <person name="Kyrpides N."/>
            <person name="Ovchinnikova G."/>
            <person name="Kostka J."/>
            <person name="Richardson P."/>
        </authorList>
    </citation>
    <scope>NUCLEOTIDE SEQUENCE [LARGE SCALE GENOMIC DNA]</scope>
    <source>
        <strain evidence="2">DSM 22248 / JCM 15807 / FRC-32</strain>
    </source>
</reference>
<accession>B9M4U7</accession>
<evidence type="ECO:0000313" key="2">
    <source>
        <dbReference type="Proteomes" id="UP000007721"/>
    </source>
</evidence>
<dbReference type="eggNOG" id="ENOG503195F">
    <property type="taxonomic scope" value="Bacteria"/>
</dbReference>
<evidence type="ECO:0000313" key="1">
    <source>
        <dbReference type="EMBL" id="ACM21631.1"/>
    </source>
</evidence>
<dbReference type="Pfam" id="PF03013">
    <property type="entry name" value="Pyr_excise"/>
    <property type="match status" value="1"/>
</dbReference>
<dbReference type="OrthoDB" id="3253436at2"/>
<dbReference type="AlphaFoldDB" id="B9M4U7"/>
<dbReference type="InterPro" id="IPR004260">
    <property type="entry name" value="Pyr-dimer_DNA_glycosylase"/>
</dbReference>
<proteinExistence type="predicted"/>
<dbReference type="Proteomes" id="UP000007721">
    <property type="component" value="Chromosome"/>
</dbReference>
<dbReference type="HOGENOM" id="CLU_120482_0_0_7"/>
<protein>
    <recommendedName>
        <fullName evidence="3">Pyrimidine dimer DNA glycosylase</fullName>
    </recommendedName>
</protein>